<keyword evidence="2" id="KW-0812">Transmembrane</keyword>
<keyword evidence="4" id="KW-1185">Reference proteome</keyword>
<evidence type="ECO:0000313" key="3">
    <source>
        <dbReference type="EMBL" id="KAK8940995.1"/>
    </source>
</evidence>
<accession>A0AAP0G6V9</accession>
<comment type="caution">
    <text evidence="3">The sequence shown here is derived from an EMBL/GenBank/DDBJ whole genome shotgun (WGS) entry which is preliminary data.</text>
</comment>
<name>A0AAP0G6V9_9ASPA</name>
<dbReference type="PANTHER" id="PTHR35278">
    <property type="entry name" value="TRANSMEMBRANE PROTEIN-RELATED"/>
    <property type="match status" value="1"/>
</dbReference>
<dbReference type="Proteomes" id="UP001418222">
    <property type="component" value="Unassembled WGS sequence"/>
</dbReference>
<evidence type="ECO:0000256" key="1">
    <source>
        <dbReference type="SAM" id="MobiDB-lite"/>
    </source>
</evidence>
<organism evidence="3 4">
    <name type="scientific">Platanthera zijinensis</name>
    <dbReference type="NCBI Taxonomy" id="2320716"/>
    <lineage>
        <taxon>Eukaryota</taxon>
        <taxon>Viridiplantae</taxon>
        <taxon>Streptophyta</taxon>
        <taxon>Embryophyta</taxon>
        <taxon>Tracheophyta</taxon>
        <taxon>Spermatophyta</taxon>
        <taxon>Magnoliopsida</taxon>
        <taxon>Liliopsida</taxon>
        <taxon>Asparagales</taxon>
        <taxon>Orchidaceae</taxon>
        <taxon>Orchidoideae</taxon>
        <taxon>Orchideae</taxon>
        <taxon>Orchidinae</taxon>
        <taxon>Platanthera</taxon>
    </lineage>
</organism>
<keyword evidence="2" id="KW-1133">Transmembrane helix</keyword>
<sequence length="228" mass="26230">MGAVVSKAANGIGSVLGNAFVAPIKIIFSSTCEGICSGTWDLICFIEHLCISSLLKLFVVSVLAYIILLFFYLLFKVGIIQCIGRSFCKMAWAACEAYWTVLEDITCFLWHKLKNTKRVYRHRLEDIEGDFSSSNGESPSEDYESIRVVNRRKTARDRRKDHLKQSLYPRRHGSKRRHGSGRHSHVRVKTREVSVHLKGSGRRRRTGKIQQRGNDRHIGHNLFKRQRR</sequence>
<evidence type="ECO:0000313" key="4">
    <source>
        <dbReference type="Proteomes" id="UP001418222"/>
    </source>
</evidence>
<dbReference type="PANTHER" id="PTHR35278:SF4">
    <property type="entry name" value="TRANSMEMBRANE PROTEIN"/>
    <property type="match status" value="1"/>
</dbReference>
<reference evidence="3 4" key="1">
    <citation type="journal article" date="2022" name="Nat. Plants">
        <title>Genomes of leafy and leafless Platanthera orchids illuminate the evolution of mycoheterotrophy.</title>
        <authorList>
            <person name="Li M.H."/>
            <person name="Liu K.W."/>
            <person name="Li Z."/>
            <person name="Lu H.C."/>
            <person name="Ye Q.L."/>
            <person name="Zhang D."/>
            <person name="Wang J.Y."/>
            <person name="Li Y.F."/>
            <person name="Zhong Z.M."/>
            <person name="Liu X."/>
            <person name="Yu X."/>
            <person name="Liu D.K."/>
            <person name="Tu X.D."/>
            <person name="Liu B."/>
            <person name="Hao Y."/>
            <person name="Liao X.Y."/>
            <person name="Jiang Y.T."/>
            <person name="Sun W.H."/>
            <person name="Chen J."/>
            <person name="Chen Y.Q."/>
            <person name="Ai Y."/>
            <person name="Zhai J.W."/>
            <person name="Wu S.S."/>
            <person name="Zhou Z."/>
            <person name="Hsiao Y.Y."/>
            <person name="Wu W.L."/>
            <person name="Chen Y.Y."/>
            <person name="Lin Y.F."/>
            <person name="Hsu J.L."/>
            <person name="Li C.Y."/>
            <person name="Wang Z.W."/>
            <person name="Zhao X."/>
            <person name="Zhong W.Y."/>
            <person name="Ma X.K."/>
            <person name="Ma L."/>
            <person name="Huang J."/>
            <person name="Chen G.Z."/>
            <person name="Huang M.Z."/>
            <person name="Huang L."/>
            <person name="Peng D.H."/>
            <person name="Luo Y.B."/>
            <person name="Zou S.Q."/>
            <person name="Chen S.P."/>
            <person name="Lan S."/>
            <person name="Tsai W.C."/>
            <person name="Van de Peer Y."/>
            <person name="Liu Z.J."/>
        </authorList>
    </citation>
    <scope>NUCLEOTIDE SEQUENCE [LARGE SCALE GENOMIC DNA]</scope>
    <source>
        <strain evidence="3">Lor287</strain>
    </source>
</reference>
<keyword evidence="2" id="KW-0472">Membrane</keyword>
<dbReference type="AlphaFoldDB" id="A0AAP0G6V9"/>
<dbReference type="EMBL" id="JBBWWQ010000008">
    <property type="protein sequence ID" value="KAK8940995.1"/>
    <property type="molecule type" value="Genomic_DNA"/>
</dbReference>
<feature type="region of interest" description="Disordered" evidence="1">
    <location>
        <begin position="152"/>
        <end position="228"/>
    </location>
</feature>
<gene>
    <name evidence="3" type="ORF">KSP39_PZI009851</name>
</gene>
<feature type="transmembrane region" description="Helical" evidence="2">
    <location>
        <begin position="57"/>
        <end position="75"/>
    </location>
</feature>
<feature type="compositionally biased region" description="Basic residues" evidence="1">
    <location>
        <begin position="169"/>
        <end position="188"/>
    </location>
</feature>
<protein>
    <submittedName>
        <fullName evidence="3">Uncharacterized protein</fullName>
    </submittedName>
</protein>
<evidence type="ECO:0000256" key="2">
    <source>
        <dbReference type="SAM" id="Phobius"/>
    </source>
</evidence>
<proteinExistence type="predicted"/>